<evidence type="ECO:0000313" key="1">
    <source>
        <dbReference type="EMBL" id="CAK9860343.1"/>
    </source>
</evidence>
<gene>
    <name evidence="1" type="ORF">CSSPJE1EN2_LOCUS3338</name>
</gene>
<organism evidence="1 2">
    <name type="scientific">Sphagnum jensenii</name>
    <dbReference type="NCBI Taxonomy" id="128206"/>
    <lineage>
        <taxon>Eukaryota</taxon>
        <taxon>Viridiplantae</taxon>
        <taxon>Streptophyta</taxon>
        <taxon>Embryophyta</taxon>
        <taxon>Bryophyta</taxon>
        <taxon>Sphagnophytina</taxon>
        <taxon>Sphagnopsida</taxon>
        <taxon>Sphagnales</taxon>
        <taxon>Sphagnaceae</taxon>
        <taxon>Sphagnum</taxon>
    </lineage>
</organism>
<accession>A0ABP1ACS3</accession>
<dbReference type="Proteomes" id="UP001497522">
    <property type="component" value="Chromosome 11"/>
</dbReference>
<dbReference type="EMBL" id="OZ023712">
    <property type="protein sequence ID" value="CAK9860343.1"/>
    <property type="molecule type" value="Genomic_DNA"/>
</dbReference>
<name>A0ABP1ACS3_9BRYO</name>
<keyword evidence="2" id="KW-1185">Reference proteome</keyword>
<evidence type="ECO:0000313" key="2">
    <source>
        <dbReference type="Proteomes" id="UP001497522"/>
    </source>
</evidence>
<reference evidence="1" key="1">
    <citation type="submission" date="2024-03" db="EMBL/GenBank/DDBJ databases">
        <authorList>
            <consortium name="ELIXIR-Norway"/>
            <consortium name="Elixir Norway"/>
        </authorList>
    </citation>
    <scope>NUCLEOTIDE SEQUENCE</scope>
</reference>
<sequence length="96" mass="10905">MVPDFIPWLKYLKAHLFFLRYVLGYIDKLLKHGEIVNGESSGTGKLDRNTSRDCFKVLIIVGFKEQQQLALQMGLQLAPINNHIITYDAQSGLVNV</sequence>
<protein>
    <submittedName>
        <fullName evidence="1">Uncharacterized protein</fullName>
    </submittedName>
</protein>
<proteinExistence type="predicted"/>